<dbReference type="InterPro" id="IPR002549">
    <property type="entry name" value="AI-2E-like"/>
</dbReference>
<feature type="transmembrane region" description="Helical" evidence="6">
    <location>
        <begin position="162"/>
        <end position="183"/>
    </location>
</feature>
<feature type="transmembrane region" description="Helical" evidence="6">
    <location>
        <begin position="136"/>
        <end position="156"/>
    </location>
</feature>
<keyword evidence="3 6" id="KW-0812">Transmembrane</keyword>
<dbReference type="AlphaFoldDB" id="A0A7Z0PFB0"/>
<keyword evidence="5 6" id="KW-0472">Membrane</keyword>
<feature type="transmembrane region" description="Helical" evidence="6">
    <location>
        <begin position="283"/>
        <end position="303"/>
    </location>
</feature>
<gene>
    <name evidence="7" type="primary">ytvI</name>
    <name evidence="7" type="ORF">HP397_05260</name>
</gene>
<evidence type="ECO:0000313" key="7">
    <source>
        <dbReference type="EMBL" id="NYV28213.1"/>
    </source>
</evidence>
<evidence type="ECO:0000313" key="8">
    <source>
        <dbReference type="Proteomes" id="UP000526184"/>
    </source>
</evidence>
<proteinExistence type="inferred from homology"/>
<dbReference type="InterPro" id="IPR014227">
    <property type="entry name" value="YtvI-like"/>
</dbReference>
<organism evidence="7 8">
    <name type="scientific">Streptobacillus felis</name>
    <dbReference type="NCBI Taxonomy" id="1384509"/>
    <lineage>
        <taxon>Bacteria</taxon>
        <taxon>Fusobacteriati</taxon>
        <taxon>Fusobacteriota</taxon>
        <taxon>Fusobacteriia</taxon>
        <taxon>Fusobacteriales</taxon>
        <taxon>Leptotrichiaceae</taxon>
        <taxon>Streptobacillus</taxon>
    </lineage>
</organism>
<comment type="similarity">
    <text evidence="2">Belongs to the autoinducer-2 exporter (AI-2E) (TC 2.A.86) family.</text>
</comment>
<evidence type="ECO:0000256" key="6">
    <source>
        <dbReference type="SAM" id="Phobius"/>
    </source>
</evidence>
<dbReference type="GO" id="GO:0055085">
    <property type="term" value="P:transmembrane transport"/>
    <property type="evidence" value="ECO:0007669"/>
    <property type="project" value="TreeGrafter"/>
</dbReference>
<keyword evidence="4 6" id="KW-1133">Transmembrane helix</keyword>
<feature type="transmembrane region" description="Helical" evidence="6">
    <location>
        <begin position="221"/>
        <end position="241"/>
    </location>
</feature>
<feature type="transmembrane region" description="Helical" evidence="6">
    <location>
        <begin position="65"/>
        <end position="87"/>
    </location>
</feature>
<evidence type="ECO:0000256" key="3">
    <source>
        <dbReference type="ARBA" id="ARBA00022692"/>
    </source>
</evidence>
<dbReference type="PANTHER" id="PTHR21716:SF68">
    <property type="entry name" value="TRANSPORT PROTEIN YTVI-RELATED"/>
    <property type="match status" value="1"/>
</dbReference>
<evidence type="ECO:0000256" key="5">
    <source>
        <dbReference type="ARBA" id="ARBA00023136"/>
    </source>
</evidence>
<comment type="subcellular location">
    <subcellularLocation>
        <location evidence="1">Membrane</location>
        <topology evidence="1">Multi-pass membrane protein</topology>
    </subcellularLocation>
</comment>
<feature type="transmembrane region" description="Helical" evidence="6">
    <location>
        <begin position="247"/>
        <end position="271"/>
    </location>
</feature>
<evidence type="ECO:0000256" key="1">
    <source>
        <dbReference type="ARBA" id="ARBA00004141"/>
    </source>
</evidence>
<evidence type="ECO:0000256" key="4">
    <source>
        <dbReference type="ARBA" id="ARBA00022989"/>
    </source>
</evidence>
<name>A0A7Z0PFB0_9FUSO</name>
<sequence>MDNKNEFSLKRFLPLIYMITVLLIALISFKVSMYLFPFVISLIVVTVTRKPVHYLVNKLNFNVKIANAIVILLFYLIIPIILVLLIIRSYNEIYNFSNWLIKNVDTFKDITAHLTEKFDIFEKVLPPVAITSIKNLLGTLIGKITNLGFIIANYLLSVTLKLPVIFVYVVITISATFLMAADLEMVNNFFEKQFPKSWIEKFKQIRVDVVDVAFKYLKAQLILISLCFIELVIGLSIINIFVSPINYVFIVSIAIALFDALPILGAGGILIPWTIYCFSTGKYILGLSILILYVYITVTRMTLEPRILSKNLSVNPLLSLLSLFVGFKIFGVVGFLFGPILLTIMTILFKEEINKGFFKILAGEFVE</sequence>
<dbReference type="Pfam" id="PF01594">
    <property type="entry name" value="AI-2E_transport"/>
    <property type="match status" value="1"/>
</dbReference>
<comment type="caution">
    <text evidence="7">The sequence shown here is derived from an EMBL/GenBank/DDBJ whole genome shotgun (WGS) entry which is preliminary data.</text>
</comment>
<dbReference type="EMBL" id="JABMKT010000026">
    <property type="protein sequence ID" value="NYV28213.1"/>
    <property type="molecule type" value="Genomic_DNA"/>
</dbReference>
<accession>A0A7Z0PFB0</accession>
<dbReference type="Proteomes" id="UP000526184">
    <property type="component" value="Unassembled WGS sequence"/>
</dbReference>
<protein>
    <submittedName>
        <fullName evidence="7">Sporulation integral membrane protein YtvI</fullName>
    </submittedName>
</protein>
<reference evidence="7 8" key="1">
    <citation type="submission" date="2020-05" db="EMBL/GenBank/DDBJ databases">
        <title>Streptobacillus felis strain LHL191014123.</title>
        <authorList>
            <person name="Fawzy A."/>
            <person name="Rau J."/>
            <person name="Risse K."/>
            <person name="Schauerte N."/>
            <person name="Geiger C."/>
            <person name="Blom J."/>
            <person name="Imirzalioglu C."/>
            <person name="Falgenhauer J."/>
            <person name="Bach A."/>
            <person name="Herden C."/>
            <person name="Eisenberg T."/>
        </authorList>
    </citation>
    <scope>NUCLEOTIDE SEQUENCE [LARGE SCALE GENOMIC DNA]</scope>
    <source>
        <strain evidence="7 8">LHL191014123</strain>
    </source>
</reference>
<keyword evidence="8" id="KW-1185">Reference proteome</keyword>
<dbReference type="RefSeq" id="WP_180136250.1">
    <property type="nucleotide sequence ID" value="NZ_JABMKT010000026.1"/>
</dbReference>
<dbReference type="PANTHER" id="PTHR21716">
    <property type="entry name" value="TRANSMEMBRANE PROTEIN"/>
    <property type="match status" value="1"/>
</dbReference>
<dbReference type="GO" id="GO:0016020">
    <property type="term" value="C:membrane"/>
    <property type="evidence" value="ECO:0007669"/>
    <property type="project" value="UniProtKB-SubCell"/>
</dbReference>
<dbReference type="NCBIfam" id="TIGR02872">
    <property type="entry name" value="spore_ytvI"/>
    <property type="match status" value="1"/>
</dbReference>
<feature type="transmembrane region" description="Helical" evidence="6">
    <location>
        <begin position="323"/>
        <end position="349"/>
    </location>
</feature>
<feature type="transmembrane region" description="Helical" evidence="6">
    <location>
        <begin position="12"/>
        <end position="45"/>
    </location>
</feature>
<evidence type="ECO:0000256" key="2">
    <source>
        <dbReference type="ARBA" id="ARBA00009773"/>
    </source>
</evidence>